<accession>A0A178IPA3</accession>
<dbReference type="AlphaFoldDB" id="A0A178IPA3"/>
<dbReference type="EMBL" id="LRRQ01000042">
    <property type="protein sequence ID" value="OAM91075.1"/>
    <property type="molecule type" value="Genomic_DNA"/>
</dbReference>
<evidence type="ECO:0000313" key="2">
    <source>
        <dbReference type="EMBL" id="OAM91075.1"/>
    </source>
</evidence>
<gene>
    <name evidence="2" type="ORF">AW736_05445</name>
</gene>
<feature type="region of interest" description="Disordered" evidence="1">
    <location>
        <begin position="59"/>
        <end position="87"/>
    </location>
</feature>
<organism evidence="2 3">
    <name type="scientific">Termitidicoccus mucosus</name>
    <dbReference type="NCBI Taxonomy" id="1184151"/>
    <lineage>
        <taxon>Bacteria</taxon>
        <taxon>Pseudomonadati</taxon>
        <taxon>Verrucomicrobiota</taxon>
        <taxon>Opitutia</taxon>
        <taxon>Opitutales</taxon>
        <taxon>Opitutaceae</taxon>
        <taxon>Termitidicoccus</taxon>
    </lineage>
</organism>
<protein>
    <recommendedName>
        <fullName evidence="4">Antitoxin</fullName>
    </recommendedName>
</protein>
<evidence type="ECO:0000256" key="1">
    <source>
        <dbReference type="SAM" id="MobiDB-lite"/>
    </source>
</evidence>
<evidence type="ECO:0008006" key="4">
    <source>
        <dbReference type="Google" id="ProtNLM"/>
    </source>
</evidence>
<comment type="caution">
    <text evidence="2">The sequence shown here is derived from an EMBL/GenBank/DDBJ whole genome shotgun (WGS) entry which is preliminary data.</text>
</comment>
<sequence length="87" mass="9913">MSWKTLTLDEDAYNLMKKAKLPRESFGDMVRRVFVEKDADPSDLVDELFREYGGKGMMPSAARARMSKAQATPVRSSRPPRRARHAV</sequence>
<proteinExistence type="predicted"/>
<reference evidence="2 3" key="1">
    <citation type="submission" date="2016-01" db="EMBL/GenBank/DDBJ databases">
        <title>High potential of lignocellulose degradation of a new Verrucomicrobia species.</title>
        <authorList>
            <person name="Wang Y."/>
            <person name="Shi Y."/>
            <person name="Qiu Z."/>
            <person name="Liu S."/>
            <person name="Yang H."/>
        </authorList>
    </citation>
    <scope>NUCLEOTIDE SEQUENCE [LARGE SCALE GENOMIC DNA]</scope>
    <source>
        <strain evidence="2 3">TSB47</strain>
    </source>
</reference>
<dbReference type="STRING" id="1184151.AW736_05445"/>
<keyword evidence="3" id="KW-1185">Reference proteome</keyword>
<name>A0A178IPA3_9BACT</name>
<dbReference type="RefSeq" id="WP_068769204.1">
    <property type="nucleotide sequence ID" value="NZ_CP109796.1"/>
</dbReference>
<dbReference type="Proteomes" id="UP000078486">
    <property type="component" value="Unassembled WGS sequence"/>
</dbReference>
<evidence type="ECO:0000313" key="3">
    <source>
        <dbReference type="Proteomes" id="UP000078486"/>
    </source>
</evidence>
<feature type="compositionally biased region" description="Basic residues" evidence="1">
    <location>
        <begin position="78"/>
        <end position="87"/>
    </location>
</feature>